<feature type="transmembrane region" description="Helical" evidence="10">
    <location>
        <begin position="241"/>
        <end position="262"/>
    </location>
</feature>
<evidence type="ECO:0000256" key="7">
    <source>
        <dbReference type="ARBA" id="ARBA00023054"/>
    </source>
</evidence>
<dbReference type="GeneID" id="70220360"/>
<dbReference type="AlphaFoldDB" id="A0A9P9GQ60"/>
<dbReference type="FunFam" id="1.20.5.340:FF:000018">
    <property type="entry name" value="Mitochondrial protein FMP32"/>
    <property type="match status" value="1"/>
</dbReference>
<reference evidence="11" key="1">
    <citation type="journal article" date="2021" name="Nat. Commun.">
        <title>Genetic determinants of endophytism in the Arabidopsis root mycobiome.</title>
        <authorList>
            <person name="Mesny F."/>
            <person name="Miyauchi S."/>
            <person name="Thiergart T."/>
            <person name="Pickel B."/>
            <person name="Atanasova L."/>
            <person name="Karlsson M."/>
            <person name="Huettel B."/>
            <person name="Barry K.W."/>
            <person name="Haridas S."/>
            <person name="Chen C."/>
            <person name="Bauer D."/>
            <person name="Andreopoulos W."/>
            <person name="Pangilinan J."/>
            <person name="LaButti K."/>
            <person name="Riley R."/>
            <person name="Lipzen A."/>
            <person name="Clum A."/>
            <person name="Drula E."/>
            <person name="Henrissat B."/>
            <person name="Kohler A."/>
            <person name="Grigoriev I.V."/>
            <person name="Martin F.M."/>
            <person name="Hacquard S."/>
        </authorList>
    </citation>
    <scope>NUCLEOTIDE SEQUENCE</scope>
    <source>
        <strain evidence="11">MPI-CAGE-AT-0023</strain>
    </source>
</reference>
<sequence>MAVPSVAAAEMLPRFLLPRLSWGAPLSVSRATRPFASIPSSDQRRSFASIQAGPVPRRRSPQAEIPIIKRAFHATAIRQRDHHFDTLKFVKRLQGEGFTEEQSAAMMKVLNDVIEERRALSIQNLTRTMVLREDAAKATYTQKVDFAKLRSELLSADSTESNTTRTAHERLTNDIAKLSNRLRDEISRTQASVRLDLNLEKGRIREEAVGQELKIKETETKIEQEVAALREKLEQVKFQTLQWLMGVCTGFAALLLGAWRLLM</sequence>
<keyword evidence="12" id="KW-1185">Reference proteome</keyword>
<evidence type="ECO:0000256" key="3">
    <source>
        <dbReference type="ARBA" id="ARBA00007224"/>
    </source>
</evidence>
<evidence type="ECO:0000256" key="4">
    <source>
        <dbReference type="ARBA" id="ARBA00022692"/>
    </source>
</evidence>
<dbReference type="GO" id="GO:0005739">
    <property type="term" value="C:mitochondrion"/>
    <property type="evidence" value="ECO:0007669"/>
    <property type="project" value="UniProtKB-SubCell"/>
</dbReference>
<dbReference type="GO" id="GO:0016020">
    <property type="term" value="C:membrane"/>
    <property type="evidence" value="ECO:0007669"/>
    <property type="project" value="UniProtKB-SubCell"/>
</dbReference>
<evidence type="ECO:0000256" key="10">
    <source>
        <dbReference type="SAM" id="Phobius"/>
    </source>
</evidence>
<dbReference type="RefSeq" id="XP_046046968.1">
    <property type="nucleotide sequence ID" value="XM_046190406.1"/>
</dbReference>
<dbReference type="PANTHER" id="PTHR14360">
    <property type="entry name" value="PROTEIN FMP32, MITOCHONDRIAL"/>
    <property type="match status" value="1"/>
</dbReference>
<proteinExistence type="inferred from homology"/>
<evidence type="ECO:0000313" key="12">
    <source>
        <dbReference type="Proteomes" id="UP000720189"/>
    </source>
</evidence>
<organism evidence="11 12">
    <name type="scientific">Fusarium redolens</name>
    <dbReference type="NCBI Taxonomy" id="48865"/>
    <lineage>
        <taxon>Eukaryota</taxon>
        <taxon>Fungi</taxon>
        <taxon>Dikarya</taxon>
        <taxon>Ascomycota</taxon>
        <taxon>Pezizomycotina</taxon>
        <taxon>Sordariomycetes</taxon>
        <taxon>Hypocreomycetidae</taxon>
        <taxon>Hypocreales</taxon>
        <taxon>Nectriaceae</taxon>
        <taxon>Fusarium</taxon>
        <taxon>Fusarium redolens species complex</taxon>
    </lineage>
</organism>
<evidence type="ECO:0000256" key="5">
    <source>
        <dbReference type="ARBA" id="ARBA00022946"/>
    </source>
</evidence>
<keyword evidence="4 10" id="KW-0812">Transmembrane</keyword>
<dbReference type="Pfam" id="PF07798">
    <property type="entry name" value="CCDC90-like"/>
    <property type="match status" value="1"/>
</dbReference>
<evidence type="ECO:0000256" key="9">
    <source>
        <dbReference type="ARBA" id="ARBA00023136"/>
    </source>
</evidence>
<keyword evidence="5" id="KW-0809">Transit peptide</keyword>
<keyword evidence="6 10" id="KW-1133">Transmembrane helix</keyword>
<evidence type="ECO:0000256" key="1">
    <source>
        <dbReference type="ARBA" id="ARBA00004167"/>
    </source>
</evidence>
<evidence type="ECO:0000256" key="8">
    <source>
        <dbReference type="ARBA" id="ARBA00023128"/>
    </source>
</evidence>
<dbReference type="GO" id="GO:0033617">
    <property type="term" value="P:mitochondrial respiratory chain complex IV assembly"/>
    <property type="evidence" value="ECO:0007669"/>
    <property type="project" value="TreeGrafter"/>
</dbReference>
<evidence type="ECO:0000256" key="2">
    <source>
        <dbReference type="ARBA" id="ARBA00004173"/>
    </source>
</evidence>
<comment type="subcellular location">
    <subcellularLocation>
        <location evidence="1">Membrane</location>
        <topology evidence="1">Single-pass membrane protein</topology>
    </subcellularLocation>
    <subcellularLocation>
        <location evidence="2">Mitochondrion</location>
    </subcellularLocation>
</comment>
<accession>A0A9P9GQ60</accession>
<protein>
    <submittedName>
        <fullName evidence="11">Uncharacterized protein</fullName>
    </submittedName>
</protein>
<dbReference type="Gene3D" id="1.20.5.340">
    <property type="match status" value="1"/>
</dbReference>
<keyword evidence="8" id="KW-0496">Mitochondrion</keyword>
<dbReference type="OrthoDB" id="889336at2759"/>
<evidence type="ECO:0000256" key="6">
    <source>
        <dbReference type="ARBA" id="ARBA00022989"/>
    </source>
</evidence>
<evidence type="ECO:0000313" key="11">
    <source>
        <dbReference type="EMBL" id="KAH7243475.1"/>
    </source>
</evidence>
<name>A0A9P9GQ60_FUSRE</name>
<keyword evidence="7" id="KW-0175">Coiled coil</keyword>
<comment type="similarity">
    <text evidence="3">Belongs to the CCDC90 family.</text>
</comment>
<dbReference type="InterPro" id="IPR024461">
    <property type="entry name" value="CCDC90-like"/>
</dbReference>
<keyword evidence="9 10" id="KW-0472">Membrane</keyword>
<dbReference type="EMBL" id="JAGMUX010000012">
    <property type="protein sequence ID" value="KAH7243475.1"/>
    <property type="molecule type" value="Genomic_DNA"/>
</dbReference>
<comment type="caution">
    <text evidence="11">The sequence shown here is derived from an EMBL/GenBank/DDBJ whole genome shotgun (WGS) entry which is preliminary data.</text>
</comment>
<dbReference type="Proteomes" id="UP000720189">
    <property type="component" value="Unassembled WGS sequence"/>
</dbReference>
<dbReference type="PANTHER" id="PTHR14360:SF1">
    <property type="entry name" value="PROTEIN FMP32, MITOCHONDRIAL"/>
    <property type="match status" value="1"/>
</dbReference>
<gene>
    <name evidence="11" type="ORF">BKA55DRAFT_541731</name>
</gene>